<feature type="region of interest" description="Disordered" evidence="2">
    <location>
        <begin position="217"/>
        <end position="254"/>
    </location>
</feature>
<reference evidence="3 4" key="1">
    <citation type="submission" date="2020-02" db="EMBL/GenBank/DDBJ databases">
        <title>Draft genome sequence of Haematococcus lacustris strain NIES-144.</title>
        <authorList>
            <person name="Morimoto D."/>
            <person name="Nakagawa S."/>
            <person name="Yoshida T."/>
            <person name="Sawayama S."/>
        </authorList>
    </citation>
    <scope>NUCLEOTIDE SEQUENCE [LARGE SCALE GENOMIC DNA]</scope>
    <source>
        <strain evidence="3 4">NIES-144</strain>
    </source>
</reference>
<feature type="compositionally biased region" description="Low complexity" evidence="2">
    <location>
        <begin position="232"/>
        <end position="241"/>
    </location>
</feature>
<feature type="coiled-coil region" evidence="1">
    <location>
        <begin position="12"/>
        <end position="78"/>
    </location>
</feature>
<keyword evidence="4" id="KW-1185">Reference proteome</keyword>
<sequence length="642" mass="67906">MEGFDGDVRSTVNCLVSRVKELEQQVACLQTTETALRQQLWCVEQEAHVRASLDGRLRKEQEQRMCEAEEAKAELEHRLAWEQEQHQATKARSHEAEQLASDATAAAHEYAARLLTLQAALEQQQAEHARQLARLALGMSTSPGGPPASAPSTPGAVTHALLAAEQGLHGLQSTLQQQPQLIDRLQQHSVARAAHCQQSQLRGDTMDVECCQLQLQASSSGRVRQGPGGTAAIGSPRSASSPGGGPAKKTRALVRPQPHAPAVLDALPVKSHCLPPGAWSSSPGSSANTPSPPTKGCPLACPPPSSVMLPNLPDSTQIVGNSWCNEPEVPCQVSLAQPSSATPAPRPAAMAGTSPFARAAAQSSNGPIPSPEIRPLDNQAVCQAAHPPAVLSTCLTSPQRLNPQRHAEAETAGSLRCVAAGSTSSDKHLTQPPPPIASDDYVGLCHVRCPCLACLPDSVQAVSLPCTPSPTQSPPLPSTPHHCPHSPGSGSHCPDGQGHPAAAPPPAPSRWTLMGLWGRRLGSSRRHSHSDISPCCSQDVLPLSRPQPALLRPAPQPHGARQERKTASPRRTQSLLPPTQLTCPSRLPRAAGPLPGTRSLMTGTGGPKSASNFPEPTPLRESRQKEADWLLDLWLQGWSLRP</sequence>
<dbReference type="Proteomes" id="UP000485058">
    <property type="component" value="Unassembled WGS sequence"/>
</dbReference>
<organism evidence="3 4">
    <name type="scientific">Haematococcus lacustris</name>
    <name type="common">Green alga</name>
    <name type="synonym">Haematococcus pluvialis</name>
    <dbReference type="NCBI Taxonomy" id="44745"/>
    <lineage>
        <taxon>Eukaryota</taxon>
        <taxon>Viridiplantae</taxon>
        <taxon>Chlorophyta</taxon>
        <taxon>core chlorophytes</taxon>
        <taxon>Chlorophyceae</taxon>
        <taxon>CS clade</taxon>
        <taxon>Chlamydomonadales</taxon>
        <taxon>Haematococcaceae</taxon>
        <taxon>Haematococcus</taxon>
    </lineage>
</organism>
<feature type="region of interest" description="Disordered" evidence="2">
    <location>
        <begin position="336"/>
        <end position="374"/>
    </location>
</feature>
<feature type="compositionally biased region" description="Polar residues" evidence="2">
    <location>
        <begin position="569"/>
        <end position="583"/>
    </location>
</feature>
<proteinExistence type="predicted"/>
<name>A0A699YDN3_HAELA</name>
<feature type="compositionally biased region" description="Low complexity" evidence="2">
    <location>
        <begin position="336"/>
        <end position="351"/>
    </location>
</feature>
<accession>A0A699YDN3</accession>
<feature type="compositionally biased region" description="Pro residues" evidence="2">
    <location>
        <begin position="467"/>
        <end position="478"/>
    </location>
</feature>
<dbReference type="AlphaFoldDB" id="A0A699YDN3"/>
<protein>
    <submittedName>
        <fullName evidence="3">Uncharacterized protein</fullName>
    </submittedName>
</protein>
<evidence type="ECO:0000256" key="1">
    <source>
        <dbReference type="SAM" id="Coils"/>
    </source>
</evidence>
<dbReference type="EMBL" id="BLLF01000140">
    <property type="protein sequence ID" value="GFH08143.1"/>
    <property type="molecule type" value="Genomic_DNA"/>
</dbReference>
<feature type="region of interest" description="Disordered" evidence="2">
    <location>
        <begin position="466"/>
        <end position="511"/>
    </location>
</feature>
<gene>
    <name evidence="3" type="ORF">HaLaN_03058</name>
</gene>
<feature type="region of interest" description="Disordered" evidence="2">
    <location>
        <begin position="546"/>
        <end position="624"/>
    </location>
</feature>
<keyword evidence="1" id="KW-0175">Coiled coil</keyword>
<feature type="compositionally biased region" description="Low complexity" evidence="2">
    <location>
        <begin position="479"/>
        <end position="494"/>
    </location>
</feature>
<comment type="caution">
    <text evidence="3">The sequence shown here is derived from an EMBL/GenBank/DDBJ whole genome shotgun (WGS) entry which is preliminary data.</text>
</comment>
<evidence type="ECO:0000313" key="4">
    <source>
        <dbReference type="Proteomes" id="UP000485058"/>
    </source>
</evidence>
<evidence type="ECO:0000313" key="3">
    <source>
        <dbReference type="EMBL" id="GFH08143.1"/>
    </source>
</evidence>
<evidence type="ECO:0000256" key="2">
    <source>
        <dbReference type="SAM" id="MobiDB-lite"/>
    </source>
</evidence>